<feature type="domain" description="Adenylate kinase active site lid" evidence="5">
    <location>
        <begin position="125"/>
        <end position="160"/>
    </location>
</feature>
<keyword evidence="1 6" id="KW-0808">Transferase</keyword>
<evidence type="ECO:0000256" key="4">
    <source>
        <dbReference type="SAM" id="MobiDB-lite"/>
    </source>
</evidence>
<evidence type="ECO:0000256" key="1">
    <source>
        <dbReference type="ARBA" id="ARBA00022679"/>
    </source>
</evidence>
<keyword evidence="2" id="KW-0547">Nucleotide-binding</keyword>
<evidence type="ECO:0000256" key="2">
    <source>
        <dbReference type="ARBA" id="ARBA00022741"/>
    </source>
</evidence>
<dbReference type="PANTHER" id="PTHR23359">
    <property type="entry name" value="NUCLEOTIDE KINASE"/>
    <property type="match status" value="1"/>
</dbReference>
<dbReference type="SUPFAM" id="SSF52540">
    <property type="entry name" value="P-loop containing nucleoside triphosphate hydrolases"/>
    <property type="match status" value="1"/>
</dbReference>
<keyword evidence="3 6" id="KW-0418">Kinase</keyword>
<dbReference type="InterPro" id="IPR000850">
    <property type="entry name" value="Adenylat/UMP-CMP_kin"/>
</dbReference>
<dbReference type="Pfam" id="PF00406">
    <property type="entry name" value="ADK"/>
    <property type="match status" value="1"/>
</dbReference>
<dbReference type="AlphaFoldDB" id="E6PDL3"/>
<dbReference type="Pfam" id="PF05191">
    <property type="entry name" value="ADK_lid"/>
    <property type="match status" value="1"/>
</dbReference>
<dbReference type="PRINTS" id="PR00094">
    <property type="entry name" value="ADENYLTKNASE"/>
</dbReference>
<dbReference type="GO" id="GO:0004017">
    <property type="term" value="F:AMP kinase activity"/>
    <property type="evidence" value="ECO:0007669"/>
    <property type="project" value="UniProtKB-EC"/>
</dbReference>
<dbReference type="NCBIfam" id="NF011100">
    <property type="entry name" value="PRK14527.1"/>
    <property type="match status" value="1"/>
</dbReference>
<gene>
    <name evidence="6" type="primary">adk</name>
    <name evidence="6" type="ORF">CARN1_1650</name>
</gene>
<dbReference type="CDD" id="cd01428">
    <property type="entry name" value="ADK"/>
    <property type="match status" value="1"/>
</dbReference>
<dbReference type="InterPro" id="IPR033690">
    <property type="entry name" value="Adenylat_kinase_CS"/>
</dbReference>
<dbReference type="GO" id="GO:0005524">
    <property type="term" value="F:ATP binding"/>
    <property type="evidence" value="ECO:0007669"/>
    <property type="project" value="InterPro"/>
</dbReference>
<evidence type="ECO:0000256" key="3">
    <source>
        <dbReference type="ARBA" id="ARBA00022777"/>
    </source>
</evidence>
<dbReference type="InterPro" id="IPR006259">
    <property type="entry name" value="Adenyl_kin_sub"/>
</dbReference>
<feature type="region of interest" description="Disordered" evidence="4">
    <location>
        <begin position="142"/>
        <end position="163"/>
    </location>
</feature>
<proteinExistence type="inferred from homology"/>
<evidence type="ECO:0000313" key="6">
    <source>
        <dbReference type="EMBL" id="CBH74548.1"/>
    </source>
</evidence>
<dbReference type="NCBIfam" id="TIGR01351">
    <property type="entry name" value="adk"/>
    <property type="match status" value="1"/>
</dbReference>
<dbReference type="PROSITE" id="PS00113">
    <property type="entry name" value="ADENYLATE_KINASE"/>
    <property type="match status" value="1"/>
</dbReference>
<accession>E6PDL3</accession>
<dbReference type="InterPro" id="IPR007862">
    <property type="entry name" value="Adenylate_kinase_lid-dom"/>
</dbReference>
<sequence length="216" mass="23746">MPDVVLLGAPGAGKGTQAQILCEHFGFEQLSTGDLLRAHRARGSELGREAEGYMTRGELVPDALIVKMVEGELRPGAALLFDGFPRTMPQAQALDTLLEARGRGLPTAVYFRIARALLEERLLGRWSNPRTGRVYHERFNPPAVAGIDDEDGGPLVQRDDDKPETVKKRLDVFEAQTMPLIEYYDRVGRMESIDASAPVGDVAHELVHALSLEHGH</sequence>
<comment type="caution">
    <text evidence="6">The sequence shown here is derived from an EMBL/GenBank/DDBJ whole genome shotgun (WGS) entry which is preliminary data.</text>
</comment>
<protein>
    <submittedName>
        <fullName evidence="6">Adenylate kinase (ATP-AMP transphosphorylase) (AK)</fullName>
        <ecNumber evidence="6">2.7.4.3</ecNumber>
    </submittedName>
</protein>
<dbReference type="EC" id="2.7.4.3" evidence="6"/>
<dbReference type="InterPro" id="IPR027417">
    <property type="entry name" value="P-loop_NTPase"/>
</dbReference>
<reference evidence="6" key="1">
    <citation type="submission" date="2009-10" db="EMBL/GenBank/DDBJ databases">
        <title>Diversity of trophic interactions inside an arsenic-rich microbial ecosystem.</title>
        <authorList>
            <person name="Bertin P.N."/>
            <person name="Heinrich-Salmeron A."/>
            <person name="Pelletier E."/>
            <person name="Goulhen-Chollet F."/>
            <person name="Arsene-Ploetze F."/>
            <person name="Gallien S."/>
            <person name="Calteau A."/>
            <person name="Vallenet D."/>
            <person name="Casiot C."/>
            <person name="Chane-Woon-Ming B."/>
            <person name="Giloteaux L."/>
            <person name="Barakat M."/>
            <person name="Bonnefoy V."/>
            <person name="Bruneel O."/>
            <person name="Chandler M."/>
            <person name="Cleiss J."/>
            <person name="Duran R."/>
            <person name="Elbaz-Poulichet F."/>
            <person name="Fonknechten N."/>
            <person name="Lauga B."/>
            <person name="Mornico D."/>
            <person name="Ortet P."/>
            <person name="Schaeffer C."/>
            <person name="Siguier P."/>
            <person name="Alexander Thil Smith A."/>
            <person name="Van Dorsselaer A."/>
            <person name="Weissenbach J."/>
            <person name="Medigue C."/>
            <person name="Le Paslier D."/>
        </authorList>
    </citation>
    <scope>NUCLEOTIDE SEQUENCE</scope>
</reference>
<dbReference type="HAMAP" id="MF_00235">
    <property type="entry name" value="Adenylate_kinase_Adk"/>
    <property type="match status" value="1"/>
</dbReference>
<organism evidence="6">
    <name type="scientific">mine drainage metagenome</name>
    <dbReference type="NCBI Taxonomy" id="410659"/>
    <lineage>
        <taxon>unclassified sequences</taxon>
        <taxon>metagenomes</taxon>
        <taxon>ecological metagenomes</taxon>
    </lineage>
</organism>
<dbReference type="EMBL" id="CABL01000002">
    <property type="protein sequence ID" value="CBH74548.1"/>
    <property type="molecule type" value="Genomic_DNA"/>
</dbReference>
<dbReference type="FunFam" id="3.40.50.300:FF:000106">
    <property type="entry name" value="Adenylate kinase mitochondrial"/>
    <property type="match status" value="1"/>
</dbReference>
<evidence type="ECO:0000259" key="5">
    <source>
        <dbReference type="Pfam" id="PF05191"/>
    </source>
</evidence>
<dbReference type="Gene3D" id="3.40.50.300">
    <property type="entry name" value="P-loop containing nucleotide triphosphate hydrolases"/>
    <property type="match status" value="1"/>
</dbReference>
<name>E6PDL3_9ZZZZ</name>